<accession>A0ABP7HXQ8</accession>
<dbReference type="RefSeq" id="WP_344772137.1">
    <property type="nucleotide sequence ID" value="NZ_BAABAH010000001.1"/>
</dbReference>
<protein>
    <recommendedName>
        <fullName evidence="5">Type I restriction modification DNA specificity domain-containing protein</fullName>
    </recommendedName>
</protein>
<keyword evidence="3" id="KW-0238">DNA-binding</keyword>
<evidence type="ECO:0000313" key="6">
    <source>
        <dbReference type="EMBL" id="GAA3804046.1"/>
    </source>
</evidence>
<dbReference type="PANTHER" id="PTHR43140:SF1">
    <property type="entry name" value="TYPE I RESTRICTION ENZYME ECOKI SPECIFICITY SUBUNIT"/>
    <property type="match status" value="1"/>
</dbReference>
<proteinExistence type="inferred from homology"/>
<reference evidence="7" key="1">
    <citation type="journal article" date="2019" name="Int. J. Syst. Evol. Microbiol.">
        <title>The Global Catalogue of Microorganisms (GCM) 10K type strain sequencing project: providing services to taxonomists for standard genome sequencing and annotation.</title>
        <authorList>
            <consortium name="The Broad Institute Genomics Platform"/>
            <consortium name="The Broad Institute Genome Sequencing Center for Infectious Disease"/>
            <person name="Wu L."/>
            <person name="Ma J."/>
        </authorList>
    </citation>
    <scope>NUCLEOTIDE SEQUENCE [LARGE SCALE GENOMIC DNA]</scope>
    <source>
        <strain evidence="7">JCM 16953</strain>
    </source>
</reference>
<dbReference type="InterPro" id="IPR051212">
    <property type="entry name" value="Type-I_RE_S_subunit"/>
</dbReference>
<name>A0ABP7HXQ8_9ACTN</name>
<organism evidence="6 7">
    <name type="scientific">Nocardioides panacisoli</name>
    <dbReference type="NCBI Taxonomy" id="627624"/>
    <lineage>
        <taxon>Bacteria</taxon>
        <taxon>Bacillati</taxon>
        <taxon>Actinomycetota</taxon>
        <taxon>Actinomycetes</taxon>
        <taxon>Propionibacteriales</taxon>
        <taxon>Nocardioidaceae</taxon>
        <taxon>Nocardioides</taxon>
    </lineage>
</organism>
<dbReference type="PANTHER" id="PTHR43140">
    <property type="entry name" value="TYPE-1 RESTRICTION ENZYME ECOKI SPECIFICITY PROTEIN"/>
    <property type="match status" value="1"/>
</dbReference>
<dbReference type="Pfam" id="PF01420">
    <property type="entry name" value="Methylase_S"/>
    <property type="match status" value="2"/>
</dbReference>
<evidence type="ECO:0000256" key="3">
    <source>
        <dbReference type="ARBA" id="ARBA00023125"/>
    </source>
</evidence>
<keyword evidence="7" id="KW-1185">Reference proteome</keyword>
<evidence type="ECO:0000256" key="4">
    <source>
        <dbReference type="ARBA" id="ARBA00038652"/>
    </source>
</evidence>
<evidence type="ECO:0000256" key="1">
    <source>
        <dbReference type="ARBA" id="ARBA00010923"/>
    </source>
</evidence>
<comment type="subunit">
    <text evidence="4">The methyltransferase is composed of M and S polypeptides.</text>
</comment>
<evidence type="ECO:0000313" key="7">
    <source>
        <dbReference type="Proteomes" id="UP001501821"/>
    </source>
</evidence>
<dbReference type="SUPFAM" id="SSF116734">
    <property type="entry name" value="DNA methylase specificity domain"/>
    <property type="match status" value="2"/>
</dbReference>
<keyword evidence="2" id="KW-0680">Restriction system</keyword>
<dbReference type="Proteomes" id="UP001501821">
    <property type="component" value="Unassembled WGS sequence"/>
</dbReference>
<sequence>MKVLGDIAKVIDCEHRTAPKTEEVPYGFSVGTSAVRHGRIDLARAKPISKETYVSWTRRATPGVGDLIFSREAPMGEVGMVPGDVRVCLGQRTVLMRLDHQKVDHRFLLYALMSPHSQTWIKENSAGSTVLHLNVADVRRIPIHYLPSLDDQRRIVEILEDHLSRLDAAARGLRVGLRRCESLLTSGLWQSTHGLAGAARVELQSIAEVRLGRQRSPKNHSGNRMRPYLRAANVDWGRLRLDDIKEMQFTEAEEETYRLRNGDILLTEASGSPAEVGKSVTYRGIPADVCFQNTLLRVRCHSANPDFVQAYLLAEARAGRFMPASRGVGINHLGRARLATLPLELPPADVQQAAVARCRELNEEVSRLKVTLENQADRTSTLRRSLLATAFSGRLNGAESDLSAAEDMIGA</sequence>
<gene>
    <name evidence="6" type="ORF">GCM10022242_04260</name>
</gene>
<feature type="domain" description="Type I restriction modification DNA specificity" evidence="5">
    <location>
        <begin position="201"/>
        <end position="356"/>
    </location>
</feature>
<comment type="similarity">
    <text evidence="1">Belongs to the type-I restriction system S methylase family.</text>
</comment>
<evidence type="ECO:0000256" key="2">
    <source>
        <dbReference type="ARBA" id="ARBA00022747"/>
    </source>
</evidence>
<comment type="caution">
    <text evidence="6">The sequence shown here is derived from an EMBL/GenBank/DDBJ whole genome shotgun (WGS) entry which is preliminary data.</text>
</comment>
<dbReference type="InterPro" id="IPR044946">
    <property type="entry name" value="Restrct_endonuc_typeI_TRD_sf"/>
</dbReference>
<dbReference type="Gene3D" id="3.90.220.20">
    <property type="entry name" value="DNA methylase specificity domains"/>
    <property type="match status" value="2"/>
</dbReference>
<dbReference type="InterPro" id="IPR000055">
    <property type="entry name" value="Restrct_endonuc_typeI_TRD"/>
</dbReference>
<feature type="domain" description="Type I restriction modification DNA specificity" evidence="5">
    <location>
        <begin position="62"/>
        <end position="164"/>
    </location>
</feature>
<evidence type="ECO:0000259" key="5">
    <source>
        <dbReference type="Pfam" id="PF01420"/>
    </source>
</evidence>
<dbReference type="EMBL" id="BAABAH010000001">
    <property type="protein sequence ID" value="GAA3804046.1"/>
    <property type="molecule type" value="Genomic_DNA"/>
</dbReference>